<dbReference type="PANTHER" id="PTHR33021:SF519">
    <property type="entry name" value="EARLY NODULIN-LIKE PROTEIN 10"/>
    <property type="match status" value="1"/>
</dbReference>
<dbReference type="PROSITE" id="PS51485">
    <property type="entry name" value="PHYTOCYANIN"/>
    <property type="match status" value="1"/>
</dbReference>
<evidence type="ECO:0000313" key="14">
    <source>
        <dbReference type="Proteomes" id="UP000593562"/>
    </source>
</evidence>
<sequence>MASVRVVTFLFVPLLFLLFTSSECREILVGGKHDSWRLPSSHDNDSLNQWARRTRFKVGDVLVFQYDSKIDSVLEVTKRDYQLCNPSNPILEYKENLTKIELDHSGPFYFISGSVKRCKKAQRMVVDVLSQDHWAALAPAPVPISGPGLAPAPAPHAGANELESGVLALLVGLGTLVGLVLI</sequence>
<evidence type="ECO:0000259" key="12">
    <source>
        <dbReference type="PROSITE" id="PS51485"/>
    </source>
</evidence>
<reference evidence="13 14" key="1">
    <citation type="journal article" date="2020" name="Nat. Commun.">
        <title>Genome of Tripterygium wilfordii and identification of cytochrome P450 involved in triptolide biosynthesis.</title>
        <authorList>
            <person name="Tu L."/>
            <person name="Su P."/>
            <person name="Zhang Z."/>
            <person name="Gao L."/>
            <person name="Wang J."/>
            <person name="Hu T."/>
            <person name="Zhou J."/>
            <person name="Zhang Y."/>
            <person name="Zhao Y."/>
            <person name="Liu Y."/>
            <person name="Song Y."/>
            <person name="Tong Y."/>
            <person name="Lu Y."/>
            <person name="Yang J."/>
            <person name="Xu C."/>
            <person name="Jia M."/>
            <person name="Peters R.J."/>
            <person name="Huang L."/>
            <person name="Gao W."/>
        </authorList>
    </citation>
    <scope>NUCLEOTIDE SEQUENCE [LARGE SCALE GENOMIC DNA]</scope>
    <source>
        <strain evidence="14">cv. XIE 37</strain>
        <tissue evidence="13">Leaf</tissue>
    </source>
</reference>
<keyword evidence="2" id="KW-1003">Cell membrane</keyword>
<evidence type="ECO:0000256" key="2">
    <source>
        <dbReference type="ARBA" id="ARBA00022475"/>
    </source>
</evidence>
<keyword evidence="8" id="KW-0449">Lipoprotein</keyword>
<proteinExistence type="inferred from homology"/>
<dbReference type="InterPro" id="IPR041846">
    <property type="entry name" value="ENL_dom"/>
</dbReference>
<feature type="signal peptide" evidence="11">
    <location>
        <begin position="1"/>
        <end position="24"/>
    </location>
</feature>
<dbReference type="AlphaFoldDB" id="A0A7J7D6V0"/>
<accession>A0A7J7D6V0</accession>
<gene>
    <name evidence="13" type="ORF">HS088_TW09G00126</name>
</gene>
<protein>
    <submittedName>
        <fullName evidence="13">Early nodulin-like protein 1</fullName>
    </submittedName>
</protein>
<name>A0A7J7D6V0_TRIWF</name>
<evidence type="ECO:0000313" key="13">
    <source>
        <dbReference type="EMBL" id="KAF5742087.1"/>
    </source>
</evidence>
<dbReference type="PANTHER" id="PTHR33021">
    <property type="entry name" value="BLUE COPPER PROTEIN"/>
    <property type="match status" value="1"/>
</dbReference>
<dbReference type="EMBL" id="JAAARO010000009">
    <property type="protein sequence ID" value="KAF5742087.1"/>
    <property type="molecule type" value="Genomic_DNA"/>
</dbReference>
<dbReference type="InterPro" id="IPR008972">
    <property type="entry name" value="Cupredoxin"/>
</dbReference>
<evidence type="ECO:0000256" key="4">
    <source>
        <dbReference type="ARBA" id="ARBA00022729"/>
    </source>
</evidence>
<dbReference type="SUPFAM" id="SSF49503">
    <property type="entry name" value="Cupredoxins"/>
    <property type="match status" value="1"/>
</dbReference>
<dbReference type="GO" id="GO:0005886">
    <property type="term" value="C:plasma membrane"/>
    <property type="evidence" value="ECO:0007669"/>
    <property type="project" value="UniProtKB-SubCell"/>
</dbReference>
<evidence type="ECO:0000256" key="10">
    <source>
        <dbReference type="ARBA" id="ARBA00037626"/>
    </source>
</evidence>
<evidence type="ECO:0000256" key="5">
    <source>
        <dbReference type="ARBA" id="ARBA00023136"/>
    </source>
</evidence>
<keyword evidence="5" id="KW-0472">Membrane</keyword>
<dbReference type="Proteomes" id="UP000593562">
    <property type="component" value="Unassembled WGS sequence"/>
</dbReference>
<dbReference type="GO" id="GO:0009055">
    <property type="term" value="F:electron transfer activity"/>
    <property type="evidence" value="ECO:0007669"/>
    <property type="project" value="InterPro"/>
</dbReference>
<dbReference type="FunFam" id="2.60.40.420:FF:000010">
    <property type="entry name" value="Early nodulin-like protein 1"/>
    <property type="match status" value="1"/>
</dbReference>
<comment type="subcellular location">
    <subcellularLocation>
        <location evidence="1">Cell membrane</location>
        <topology evidence="1">Lipid-anchor</topology>
        <topology evidence="1">GPI-anchor</topology>
    </subcellularLocation>
</comment>
<dbReference type="Gene3D" id="2.60.40.420">
    <property type="entry name" value="Cupredoxins - blue copper proteins"/>
    <property type="match status" value="1"/>
</dbReference>
<comment type="function">
    <text evidence="10">May act as a carbohydrate transporter.</text>
</comment>
<keyword evidence="3" id="KW-0336">GPI-anchor</keyword>
<evidence type="ECO:0000256" key="8">
    <source>
        <dbReference type="ARBA" id="ARBA00023288"/>
    </source>
</evidence>
<evidence type="ECO:0000256" key="11">
    <source>
        <dbReference type="SAM" id="SignalP"/>
    </source>
</evidence>
<keyword evidence="6" id="KW-1015">Disulfide bond</keyword>
<dbReference type="InParanoid" id="A0A7J7D6V0"/>
<evidence type="ECO:0000256" key="6">
    <source>
        <dbReference type="ARBA" id="ARBA00023157"/>
    </source>
</evidence>
<dbReference type="InterPro" id="IPR039391">
    <property type="entry name" value="Phytocyanin-like"/>
</dbReference>
<dbReference type="CDD" id="cd11019">
    <property type="entry name" value="OsENODL1_like"/>
    <property type="match status" value="1"/>
</dbReference>
<evidence type="ECO:0000256" key="1">
    <source>
        <dbReference type="ARBA" id="ARBA00004609"/>
    </source>
</evidence>
<evidence type="ECO:0000256" key="3">
    <source>
        <dbReference type="ARBA" id="ARBA00022622"/>
    </source>
</evidence>
<feature type="domain" description="Phytocyanin" evidence="12">
    <location>
        <begin position="25"/>
        <end position="130"/>
    </location>
</feature>
<keyword evidence="7" id="KW-0325">Glycoprotein</keyword>
<comment type="similarity">
    <text evidence="9">Belongs to the early nodulin-like (ENODL) family.</text>
</comment>
<dbReference type="InterPro" id="IPR003245">
    <property type="entry name" value="Phytocyanin_dom"/>
</dbReference>
<keyword evidence="4 11" id="KW-0732">Signal</keyword>
<evidence type="ECO:0000256" key="7">
    <source>
        <dbReference type="ARBA" id="ARBA00023180"/>
    </source>
</evidence>
<feature type="chain" id="PRO_5029914081" evidence="11">
    <location>
        <begin position="25"/>
        <end position="182"/>
    </location>
</feature>
<evidence type="ECO:0000256" key="9">
    <source>
        <dbReference type="ARBA" id="ARBA00035011"/>
    </source>
</evidence>
<dbReference type="GO" id="GO:0098552">
    <property type="term" value="C:side of membrane"/>
    <property type="evidence" value="ECO:0007669"/>
    <property type="project" value="UniProtKB-KW"/>
</dbReference>
<organism evidence="13 14">
    <name type="scientific">Tripterygium wilfordii</name>
    <name type="common">Thunder God vine</name>
    <dbReference type="NCBI Taxonomy" id="458696"/>
    <lineage>
        <taxon>Eukaryota</taxon>
        <taxon>Viridiplantae</taxon>
        <taxon>Streptophyta</taxon>
        <taxon>Embryophyta</taxon>
        <taxon>Tracheophyta</taxon>
        <taxon>Spermatophyta</taxon>
        <taxon>Magnoliopsida</taxon>
        <taxon>eudicotyledons</taxon>
        <taxon>Gunneridae</taxon>
        <taxon>Pentapetalae</taxon>
        <taxon>rosids</taxon>
        <taxon>fabids</taxon>
        <taxon>Celastrales</taxon>
        <taxon>Celastraceae</taxon>
        <taxon>Tripterygium</taxon>
    </lineage>
</organism>
<keyword evidence="14" id="KW-1185">Reference proteome</keyword>
<comment type="caution">
    <text evidence="13">The sequence shown here is derived from an EMBL/GenBank/DDBJ whole genome shotgun (WGS) entry which is preliminary data.</text>
</comment>
<dbReference type="Pfam" id="PF02298">
    <property type="entry name" value="Cu_bind_like"/>
    <property type="match status" value="1"/>
</dbReference>